<proteinExistence type="predicted"/>
<dbReference type="AlphaFoldDB" id="A0A7R9AXQ5"/>
<dbReference type="EMBL" id="OC002200">
    <property type="protein sequence ID" value="CAD7261437.1"/>
    <property type="molecule type" value="Genomic_DNA"/>
</dbReference>
<gene>
    <name evidence="2" type="ORF">TSIB3V08_LOCUS5577</name>
</gene>
<sequence>MRHIGTPKKMATAKNLFNILFWLLLLVLLSWFVASFCFVPYVIVSTLTPCLPGLKKLSDLLLSGIMFPMKCSDNLIVDLRNFISDTCSIYEPRLARCTFLRITD</sequence>
<name>A0A7R9AXQ5_TIMSH</name>
<feature type="transmembrane region" description="Helical" evidence="1">
    <location>
        <begin position="20"/>
        <end position="43"/>
    </location>
</feature>
<evidence type="ECO:0000256" key="1">
    <source>
        <dbReference type="SAM" id="Phobius"/>
    </source>
</evidence>
<protein>
    <submittedName>
        <fullName evidence="2">Uncharacterized protein</fullName>
    </submittedName>
</protein>
<keyword evidence="1" id="KW-0472">Membrane</keyword>
<accession>A0A7R9AXQ5</accession>
<dbReference type="PANTHER" id="PTHR39948:SF1">
    <property type="entry name" value="GEO11419P1"/>
    <property type="match status" value="1"/>
</dbReference>
<evidence type="ECO:0000313" key="2">
    <source>
        <dbReference type="EMBL" id="CAD7261437.1"/>
    </source>
</evidence>
<keyword evidence="1" id="KW-1133">Transmembrane helix</keyword>
<dbReference type="PANTHER" id="PTHR39948">
    <property type="entry name" value="GEO11419P1"/>
    <property type="match status" value="1"/>
</dbReference>
<organism evidence="2">
    <name type="scientific">Timema shepardi</name>
    <name type="common">Walking stick</name>
    <dbReference type="NCBI Taxonomy" id="629360"/>
    <lineage>
        <taxon>Eukaryota</taxon>
        <taxon>Metazoa</taxon>
        <taxon>Ecdysozoa</taxon>
        <taxon>Arthropoda</taxon>
        <taxon>Hexapoda</taxon>
        <taxon>Insecta</taxon>
        <taxon>Pterygota</taxon>
        <taxon>Neoptera</taxon>
        <taxon>Polyneoptera</taxon>
        <taxon>Phasmatodea</taxon>
        <taxon>Timematodea</taxon>
        <taxon>Timematoidea</taxon>
        <taxon>Timematidae</taxon>
        <taxon>Timema</taxon>
    </lineage>
</organism>
<keyword evidence="1" id="KW-0812">Transmembrane</keyword>
<reference evidence="2" key="1">
    <citation type="submission" date="2020-11" db="EMBL/GenBank/DDBJ databases">
        <authorList>
            <person name="Tran Van P."/>
        </authorList>
    </citation>
    <scope>NUCLEOTIDE SEQUENCE</scope>
</reference>